<dbReference type="AlphaFoldDB" id="A0A380RXJ3"/>
<protein>
    <submittedName>
        <fullName evidence="1">Methyltransferase domain-containing protein</fullName>
    </submittedName>
</protein>
<proteinExistence type="predicted"/>
<organism evidence="1 2">
    <name type="scientific">Fibrobacter succinogenes</name>
    <name type="common">Bacteroides succinogenes</name>
    <dbReference type="NCBI Taxonomy" id="833"/>
    <lineage>
        <taxon>Bacteria</taxon>
        <taxon>Pseudomonadati</taxon>
        <taxon>Fibrobacterota</taxon>
        <taxon>Fibrobacteria</taxon>
        <taxon>Fibrobacterales</taxon>
        <taxon>Fibrobacteraceae</taxon>
        <taxon>Fibrobacter</taxon>
    </lineage>
</organism>
<keyword evidence="1" id="KW-0489">Methyltransferase</keyword>
<dbReference type="GO" id="GO:0008168">
    <property type="term" value="F:methyltransferase activity"/>
    <property type="evidence" value="ECO:0007669"/>
    <property type="project" value="UniProtKB-KW"/>
</dbReference>
<dbReference type="Proteomes" id="UP000255423">
    <property type="component" value="Unassembled WGS sequence"/>
</dbReference>
<reference evidence="1 2" key="1">
    <citation type="submission" date="2017-08" db="EMBL/GenBank/DDBJ databases">
        <authorList>
            <person name="de Groot N.N."/>
        </authorList>
    </citation>
    <scope>NUCLEOTIDE SEQUENCE [LARGE SCALE GENOMIC DNA]</scope>
    <source>
        <strain evidence="1 2">HM2</strain>
    </source>
</reference>
<keyword evidence="1" id="KW-0808">Transferase</keyword>
<dbReference type="InterPro" id="IPR029063">
    <property type="entry name" value="SAM-dependent_MTases_sf"/>
</dbReference>
<accession>A0A380RXJ3</accession>
<dbReference type="Gene3D" id="3.40.50.150">
    <property type="entry name" value="Vaccinia Virus protein VP39"/>
    <property type="match status" value="1"/>
</dbReference>
<dbReference type="GO" id="GO:0032259">
    <property type="term" value="P:methylation"/>
    <property type="evidence" value="ECO:0007669"/>
    <property type="project" value="UniProtKB-KW"/>
</dbReference>
<dbReference type="SUPFAM" id="SSF53335">
    <property type="entry name" value="S-adenosyl-L-methionine-dependent methyltransferases"/>
    <property type="match status" value="1"/>
</dbReference>
<dbReference type="EMBL" id="UHJL01000001">
    <property type="protein sequence ID" value="SUQ19697.1"/>
    <property type="molecule type" value="Genomic_DNA"/>
</dbReference>
<gene>
    <name evidence="1" type="ORF">SAMN05661053_0937</name>
</gene>
<evidence type="ECO:0000313" key="2">
    <source>
        <dbReference type="Proteomes" id="UP000255423"/>
    </source>
</evidence>
<dbReference type="RefSeq" id="WP_109572260.1">
    <property type="nucleotide sequence ID" value="NZ_CACZDK010000010.1"/>
</dbReference>
<dbReference type="Pfam" id="PF13489">
    <property type="entry name" value="Methyltransf_23"/>
    <property type="match status" value="1"/>
</dbReference>
<name>A0A380RXJ3_FIBSU</name>
<evidence type="ECO:0000313" key="1">
    <source>
        <dbReference type="EMBL" id="SUQ19697.1"/>
    </source>
</evidence>
<sequence>MYPNKVRRDIAILVPPDVKSVLEIGAGSGRNCVLYPKDAYKVAIEPENREDMQTADKVPGGFNEYHHVFYEQYTEDRKFDLIVICDVLEHVNDPVDMINFCKKHLNPEGHILISLPNFLSIETIFQILVFRDFRYVRVDQGERCYGVLDINHKTFWTKKSFRRFAKENGLEIEQTIGIRKQLKFMPRLLAHSNFLPLQYGFLIKVKDFKPNERHWGM</sequence>
<dbReference type="CDD" id="cd02440">
    <property type="entry name" value="AdoMet_MTases"/>
    <property type="match status" value="1"/>
</dbReference>